<evidence type="ECO:0000256" key="8">
    <source>
        <dbReference type="SAM" id="MobiDB-lite"/>
    </source>
</evidence>
<dbReference type="RefSeq" id="WP_126600037.1">
    <property type="nucleotide sequence ID" value="NZ_BIFQ01000002.1"/>
</dbReference>
<comment type="subcellular location">
    <subcellularLocation>
        <location evidence="1 7">Cell membrane</location>
        <topology evidence="1 7">Multi-pass membrane protein</topology>
    </subcellularLocation>
</comment>
<proteinExistence type="inferred from homology"/>
<evidence type="ECO:0000313" key="11">
    <source>
        <dbReference type="Proteomes" id="UP000287224"/>
    </source>
</evidence>
<dbReference type="OrthoDB" id="2063054at2"/>
<keyword evidence="5 7" id="KW-1133">Transmembrane helix</keyword>
<dbReference type="PROSITE" id="PS50928">
    <property type="entry name" value="ABC_TM1"/>
    <property type="match status" value="1"/>
</dbReference>
<feature type="region of interest" description="Disordered" evidence="8">
    <location>
        <begin position="1"/>
        <end position="21"/>
    </location>
</feature>
<keyword evidence="3" id="KW-1003">Cell membrane</keyword>
<dbReference type="Pfam" id="PF00528">
    <property type="entry name" value="BPD_transp_1"/>
    <property type="match status" value="1"/>
</dbReference>
<feature type="transmembrane region" description="Helical" evidence="7">
    <location>
        <begin position="283"/>
        <end position="300"/>
    </location>
</feature>
<evidence type="ECO:0000313" key="10">
    <source>
        <dbReference type="EMBL" id="GCE07890.1"/>
    </source>
</evidence>
<evidence type="ECO:0000256" key="6">
    <source>
        <dbReference type="ARBA" id="ARBA00023136"/>
    </source>
</evidence>
<dbReference type="PANTHER" id="PTHR43744">
    <property type="entry name" value="ABC TRANSPORTER PERMEASE PROTEIN MG189-RELATED-RELATED"/>
    <property type="match status" value="1"/>
</dbReference>
<feature type="transmembrane region" description="Helical" evidence="7">
    <location>
        <begin position="142"/>
        <end position="161"/>
    </location>
</feature>
<sequence>MAALPDLIGTPGRRRRDSSGRARESQVRTLISPIEMRNVKVRVVYYILFAFMVCVLLSTAFPLYWLFTGSLKQPLEMAQIPPTFWPLHPTWQGIQDALTQIDWLRAFFNTVFLSVGSWVLGTLVSTTAAYSFSRLRPKFGNLLLFLFMCTLMVPSIALFITQYATILDVPIFHWNLIGTPFALWFPGAFNAMSIFIYKLFMDTIPTDIVEAARLDGARHWTIFWRICLPLIKPALVVGLIFSFIADWNGFLWPLLTLSRSGWEPIGLALYQYQLGDAPLVDQIAAASLASLVPFILVAIFQNQIIKGNAAFAGLKG</sequence>
<dbReference type="EMBL" id="BIFQ01000002">
    <property type="protein sequence ID" value="GCE07890.1"/>
    <property type="molecule type" value="Genomic_DNA"/>
</dbReference>
<comment type="similarity">
    <text evidence="7">Belongs to the binding-protein-dependent transport system permease family.</text>
</comment>
<dbReference type="GO" id="GO:0055085">
    <property type="term" value="P:transmembrane transport"/>
    <property type="evidence" value="ECO:0007669"/>
    <property type="project" value="InterPro"/>
</dbReference>
<dbReference type="Gene3D" id="1.10.3720.10">
    <property type="entry name" value="MetI-like"/>
    <property type="match status" value="1"/>
</dbReference>
<dbReference type="AlphaFoldDB" id="A0A401ZM28"/>
<accession>A0A401ZM28</accession>
<feature type="transmembrane region" description="Helical" evidence="7">
    <location>
        <begin position="222"/>
        <end position="245"/>
    </location>
</feature>
<reference evidence="11" key="1">
    <citation type="submission" date="2018-12" db="EMBL/GenBank/DDBJ databases">
        <title>Tengunoibacter tsumagoiensis gen. nov., sp. nov., Dictyobacter kobayashii sp. nov., D. alpinus sp. nov., and D. joshuensis sp. nov. and description of Dictyobacteraceae fam. nov. within the order Ktedonobacterales isolated from Tengu-no-mugimeshi.</title>
        <authorList>
            <person name="Wang C.M."/>
            <person name="Zheng Y."/>
            <person name="Sakai Y."/>
            <person name="Toyoda A."/>
            <person name="Minakuchi Y."/>
            <person name="Abe K."/>
            <person name="Yokota A."/>
            <person name="Yabe S."/>
        </authorList>
    </citation>
    <scope>NUCLEOTIDE SEQUENCE [LARGE SCALE GENOMIC DNA]</scope>
    <source>
        <strain evidence="11">S-27</strain>
    </source>
</reference>
<evidence type="ECO:0000256" key="7">
    <source>
        <dbReference type="RuleBase" id="RU363032"/>
    </source>
</evidence>
<dbReference type="Proteomes" id="UP000287224">
    <property type="component" value="Unassembled WGS sequence"/>
</dbReference>
<keyword evidence="2 7" id="KW-0813">Transport</keyword>
<feature type="transmembrane region" description="Helical" evidence="7">
    <location>
        <begin position="43"/>
        <end position="67"/>
    </location>
</feature>
<dbReference type="GO" id="GO:0005886">
    <property type="term" value="C:plasma membrane"/>
    <property type="evidence" value="ECO:0007669"/>
    <property type="project" value="UniProtKB-SubCell"/>
</dbReference>
<feature type="transmembrane region" description="Helical" evidence="7">
    <location>
        <begin position="106"/>
        <end position="130"/>
    </location>
</feature>
<feature type="domain" description="ABC transmembrane type-1" evidence="9">
    <location>
        <begin position="107"/>
        <end position="301"/>
    </location>
</feature>
<evidence type="ECO:0000256" key="5">
    <source>
        <dbReference type="ARBA" id="ARBA00022989"/>
    </source>
</evidence>
<name>A0A401ZM28_9CHLR</name>
<evidence type="ECO:0000256" key="1">
    <source>
        <dbReference type="ARBA" id="ARBA00004651"/>
    </source>
</evidence>
<keyword evidence="4 7" id="KW-0812">Transmembrane</keyword>
<organism evidence="10 11">
    <name type="scientific">Dictyobacter aurantiacus</name>
    <dbReference type="NCBI Taxonomy" id="1936993"/>
    <lineage>
        <taxon>Bacteria</taxon>
        <taxon>Bacillati</taxon>
        <taxon>Chloroflexota</taxon>
        <taxon>Ktedonobacteria</taxon>
        <taxon>Ktedonobacterales</taxon>
        <taxon>Dictyobacteraceae</taxon>
        <taxon>Dictyobacter</taxon>
    </lineage>
</organism>
<dbReference type="SUPFAM" id="SSF161098">
    <property type="entry name" value="MetI-like"/>
    <property type="match status" value="1"/>
</dbReference>
<dbReference type="InterPro" id="IPR000515">
    <property type="entry name" value="MetI-like"/>
</dbReference>
<dbReference type="CDD" id="cd06261">
    <property type="entry name" value="TM_PBP2"/>
    <property type="match status" value="1"/>
</dbReference>
<gene>
    <name evidence="10" type="ORF">KDAU_52190</name>
</gene>
<feature type="transmembrane region" description="Helical" evidence="7">
    <location>
        <begin position="181"/>
        <end position="201"/>
    </location>
</feature>
<evidence type="ECO:0000256" key="3">
    <source>
        <dbReference type="ARBA" id="ARBA00022475"/>
    </source>
</evidence>
<evidence type="ECO:0000256" key="4">
    <source>
        <dbReference type="ARBA" id="ARBA00022692"/>
    </source>
</evidence>
<dbReference type="InterPro" id="IPR035906">
    <property type="entry name" value="MetI-like_sf"/>
</dbReference>
<evidence type="ECO:0000256" key="2">
    <source>
        <dbReference type="ARBA" id="ARBA00022448"/>
    </source>
</evidence>
<dbReference type="PANTHER" id="PTHR43744:SF12">
    <property type="entry name" value="ABC TRANSPORTER PERMEASE PROTEIN MG189-RELATED"/>
    <property type="match status" value="1"/>
</dbReference>
<keyword evidence="6 7" id="KW-0472">Membrane</keyword>
<protein>
    <submittedName>
        <fullName evidence="10">Sugar ABC transporter permease</fullName>
    </submittedName>
</protein>
<evidence type="ECO:0000259" key="9">
    <source>
        <dbReference type="PROSITE" id="PS50928"/>
    </source>
</evidence>
<comment type="caution">
    <text evidence="10">The sequence shown here is derived from an EMBL/GenBank/DDBJ whole genome shotgun (WGS) entry which is preliminary data.</text>
</comment>
<keyword evidence="11" id="KW-1185">Reference proteome</keyword>